<dbReference type="EMBL" id="BDFD01000010">
    <property type="protein sequence ID" value="GAV20362.1"/>
    <property type="molecule type" value="Genomic_DNA"/>
</dbReference>
<keyword evidence="1" id="KW-0175">Coiled coil</keyword>
<evidence type="ECO:0000256" key="1">
    <source>
        <dbReference type="SAM" id="Coils"/>
    </source>
</evidence>
<dbReference type="PANTHER" id="PTHR38040:SF1">
    <property type="entry name" value="UBIQUINONE BIOSYNTHESIS ACCESSORY FACTOR UBIK"/>
    <property type="match status" value="1"/>
</dbReference>
<feature type="coiled-coil region" evidence="1">
    <location>
        <begin position="53"/>
        <end position="80"/>
    </location>
</feature>
<evidence type="ECO:0000313" key="2">
    <source>
        <dbReference type="EMBL" id="GAV20362.1"/>
    </source>
</evidence>
<sequence>MSSNNQQSLDDIAEKIAGGLRLLGGLKQGAEAQVKSIVEGALDQFDVVTHERMQVQEAMLRKAREELSALEARVSELEAQIKKLS</sequence>
<dbReference type="PANTHER" id="PTHR38040">
    <property type="entry name" value="UBIQUINONE BIOSYNTHESIS ACCESSORY FACTOR UBIK"/>
    <property type="match status" value="1"/>
</dbReference>
<protein>
    <submittedName>
        <fullName evidence="2">Membrane fusogenic activity</fullName>
    </submittedName>
</protein>
<name>A0A1L8CN59_9PROT</name>
<gene>
    <name evidence="2" type="ORF">MMIC_P1327</name>
</gene>
<accession>A0A1L8CN59</accession>
<dbReference type="Pfam" id="PF04380">
    <property type="entry name" value="BMFP"/>
    <property type="match status" value="1"/>
</dbReference>
<dbReference type="RefSeq" id="WP_072659687.1">
    <property type="nucleotide sequence ID" value="NZ_BDFD01000010.1"/>
</dbReference>
<organism evidence="2 3">
    <name type="scientific">Mariprofundus micogutta</name>
    <dbReference type="NCBI Taxonomy" id="1921010"/>
    <lineage>
        <taxon>Bacteria</taxon>
        <taxon>Pseudomonadati</taxon>
        <taxon>Pseudomonadota</taxon>
        <taxon>Candidatius Mariprofundia</taxon>
        <taxon>Mariprofundales</taxon>
        <taxon>Mariprofundaceae</taxon>
        <taxon>Mariprofundus</taxon>
    </lineage>
</organism>
<proteinExistence type="predicted"/>
<evidence type="ECO:0000313" key="3">
    <source>
        <dbReference type="Proteomes" id="UP000231632"/>
    </source>
</evidence>
<dbReference type="AlphaFoldDB" id="A0A1L8CN59"/>
<dbReference type="OrthoDB" id="5296690at2"/>
<dbReference type="STRING" id="1921010.MMIC_P1327"/>
<reference evidence="2 3" key="1">
    <citation type="journal article" date="2017" name="Arch. Microbiol.">
        <title>Mariprofundus micogutta sp. nov., a novel iron-oxidizing zetaproteobacterium isolated from a deep-sea hydrothermal field at the Bayonnaise knoll of the Izu-Ogasawara arc, and a description of Mariprofundales ord. nov. and Zetaproteobacteria classis nov.</title>
        <authorList>
            <person name="Makita H."/>
            <person name="Tanaka E."/>
            <person name="Mitsunobu S."/>
            <person name="Miyazaki M."/>
            <person name="Nunoura T."/>
            <person name="Uematsu K."/>
            <person name="Takaki Y."/>
            <person name="Nishi S."/>
            <person name="Shimamura S."/>
            <person name="Takai K."/>
        </authorList>
    </citation>
    <scope>NUCLEOTIDE SEQUENCE [LARGE SCALE GENOMIC DNA]</scope>
    <source>
        <strain evidence="2 3">ET2</strain>
    </source>
</reference>
<keyword evidence="3" id="KW-1185">Reference proteome</keyword>
<dbReference type="InterPro" id="IPR007475">
    <property type="entry name" value="UbiK"/>
</dbReference>
<comment type="caution">
    <text evidence="2">The sequence shown here is derived from an EMBL/GenBank/DDBJ whole genome shotgun (WGS) entry which is preliminary data.</text>
</comment>
<dbReference type="Proteomes" id="UP000231632">
    <property type="component" value="Unassembled WGS sequence"/>
</dbReference>